<feature type="domain" description="BIG2" evidence="1">
    <location>
        <begin position="163"/>
        <end position="243"/>
    </location>
</feature>
<dbReference type="SUPFAM" id="SSF49373">
    <property type="entry name" value="Invasin/intimin cell-adhesion fragments"/>
    <property type="match status" value="2"/>
</dbReference>
<gene>
    <name evidence="2" type="ORF">D4T97_017570</name>
</gene>
<protein>
    <recommendedName>
        <fullName evidence="1">BIG2 domain-containing protein</fullName>
    </recommendedName>
</protein>
<dbReference type="InterPro" id="IPR003343">
    <property type="entry name" value="Big_2"/>
</dbReference>
<dbReference type="InterPro" id="IPR025921">
    <property type="entry name" value="HmuY"/>
</dbReference>
<organism evidence="2 3">
    <name type="scientific">Siminovitchia acidinfaciens</name>
    <dbReference type="NCBI Taxonomy" id="2321395"/>
    <lineage>
        <taxon>Bacteria</taxon>
        <taxon>Bacillati</taxon>
        <taxon>Bacillota</taxon>
        <taxon>Bacilli</taxon>
        <taxon>Bacillales</taxon>
        <taxon>Bacillaceae</taxon>
        <taxon>Siminovitchia</taxon>
    </lineage>
</organism>
<evidence type="ECO:0000313" key="2">
    <source>
        <dbReference type="EMBL" id="RST72068.1"/>
    </source>
</evidence>
<dbReference type="EMBL" id="QYTV02000010">
    <property type="protein sequence ID" value="RST72068.1"/>
    <property type="molecule type" value="Genomic_DNA"/>
</dbReference>
<evidence type="ECO:0000259" key="1">
    <source>
        <dbReference type="SMART" id="SM00635"/>
    </source>
</evidence>
<reference evidence="2" key="1">
    <citation type="submission" date="2018-12" db="EMBL/GenBank/DDBJ databases">
        <authorList>
            <person name="Sun L."/>
            <person name="Chen Z."/>
        </authorList>
    </citation>
    <scope>NUCLEOTIDE SEQUENCE [LARGE SCALE GENOMIC DNA]</scope>
    <source>
        <strain evidence="2">3-2-2</strain>
    </source>
</reference>
<dbReference type="CDD" id="cd12105">
    <property type="entry name" value="HmuY"/>
    <property type="match status" value="1"/>
</dbReference>
<keyword evidence="3" id="KW-1185">Reference proteome</keyword>
<evidence type="ECO:0000313" key="3">
    <source>
        <dbReference type="Proteomes" id="UP000287156"/>
    </source>
</evidence>
<dbReference type="InterPro" id="IPR008964">
    <property type="entry name" value="Invasin/intimin_cell_adhesion"/>
</dbReference>
<accession>A0A429XV72</accession>
<dbReference type="OrthoDB" id="2974530at2"/>
<dbReference type="AlphaFoldDB" id="A0A429XV72"/>
<proteinExistence type="predicted"/>
<feature type="domain" description="BIG2" evidence="1">
    <location>
        <begin position="247"/>
        <end position="327"/>
    </location>
</feature>
<name>A0A429XV72_9BACI</name>
<dbReference type="Gene3D" id="2.60.40.1080">
    <property type="match status" value="2"/>
</dbReference>
<dbReference type="RefSeq" id="WP_126052075.1">
    <property type="nucleotide sequence ID" value="NZ_QYTV02000010.1"/>
</dbReference>
<dbReference type="Proteomes" id="UP000287156">
    <property type="component" value="Unassembled WGS sequence"/>
</dbReference>
<sequence>MAMGGKKVKRLGSLLVFLLAFLCFSTVGFAGAISWGETKKANYDTSIPGIKLPWSGPLSLGGMNLETGKMTRGTDADVAFSPEGAEIWGNGIVDLGKVKFDSVSPTSAKGSQEAIDAKQEHVYIFKCKNGTWAKLQITGKSNSGVSFNYALEKSSAQPPKPPQVTSIKFNKTLKYSPTPVTLSVIANYSNKTKAAVKASSVKWVTNNKNVATVSKGKVTFTGKPGKVTITATYKGKKTSATTTVGNVVKKLSTTTKLKYTKKPIKINVTATYMNGKKVKLKSGVVWKSSNKKVAKVSSKGVVTFTGKNGNVTITGTYKGKKLTLKTTVARVDPYYGKWKLWIPGAMVDYFYNGNNAGSEYSKGAYKGSLTINKGGTYNLNGKKGKWRVAKKGEVFNHPASIILLKAEGKRDIAVTAHDRKKGYIKLMVDSRGKYTDGSKIWIFAAEGYK</sequence>
<dbReference type="SMART" id="SM00635">
    <property type="entry name" value="BID_2"/>
    <property type="match status" value="2"/>
</dbReference>
<comment type="caution">
    <text evidence="2">The sequence shown here is derived from an EMBL/GenBank/DDBJ whole genome shotgun (WGS) entry which is preliminary data.</text>
</comment>